<keyword evidence="4" id="KW-1185">Reference proteome</keyword>
<evidence type="ECO:0000256" key="2">
    <source>
        <dbReference type="SAM" id="MobiDB-lite"/>
    </source>
</evidence>
<feature type="coiled-coil region" evidence="1">
    <location>
        <begin position="112"/>
        <end position="146"/>
    </location>
</feature>
<accession>A0ABR0T8V1</accession>
<name>A0ABR0T8V1_AURPU</name>
<protein>
    <submittedName>
        <fullName evidence="3">Uncharacterized protein</fullName>
    </submittedName>
</protein>
<evidence type="ECO:0000256" key="1">
    <source>
        <dbReference type="SAM" id="Coils"/>
    </source>
</evidence>
<proteinExistence type="predicted"/>
<keyword evidence="1" id="KW-0175">Coiled coil</keyword>
<evidence type="ECO:0000313" key="4">
    <source>
        <dbReference type="Proteomes" id="UP001341245"/>
    </source>
</evidence>
<evidence type="ECO:0000313" key="3">
    <source>
        <dbReference type="EMBL" id="KAK6000863.1"/>
    </source>
</evidence>
<dbReference type="Proteomes" id="UP001341245">
    <property type="component" value="Unassembled WGS sequence"/>
</dbReference>
<gene>
    <name evidence="3" type="ORF">QM012_003588</name>
</gene>
<organism evidence="3 4">
    <name type="scientific">Aureobasidium pullulans</name>
    <name type="common">Black yeast</name>
    <name type="synonym">Pullularia pullulans</name>
    <dbReference type="NCBI Taxonomy" id="5580"/>
    <lineage>
        <taxon>Eukaryota</taxon>
        <taxon>Fungi</taxon>
        <taxon>Dikarya</taxon>
        <taxon>Ascomycota</taxon>
        <taxon>Pezizomycotina</taxon>
        <taxon>Dothideomycetes</taxon>
        <taxon>Dothideomycetidae</taxon>
        <taxon>Dothideales</taxon>
        <taxon>Saccotheciaceae</taxon>
        <taxon>Aureobasidium</taxon>
    </lineage>
</organism>
<sequence>MPPDHLRSHDASSQLATTSEITKLRNETERLKSENIEISKETDELRIETELLKTENFEMSDMTENLQTEITTLKSEKRQVSSDLSSLAARFDKLLNHDRIVCQERDHALQQRVELCADIEAKKGQIRELQKEILQYKKSLASSTRVDGQLSDMRIQDSMNGLFFAVRDWAIKSVRQHKTILDYVDKDTIQWLDNDQVTGYQPDSSMRKAYALITLFSDALCLSMSQNWIFGASALNCRAPDNIIDTANFLYASIEKIPGVTPERKKQWVLLTSEIVCKDENAVKNAEKIYVDALVCHLVKNLGEHPSVSTVGKELQVAIEPHVHFIQALYQQEADYQMILPLAANASERYPFLCHYMEDVNGEEKGMLQAVFFPYLTKTIGGDSGPNNQEIVVCKAKVVVQA</sequence>
<dbReference type="EMBL" id="JASGXD010000016">
    <property type="protein sequence ID" value="KAK6000863.1"/>
    <property type="molecule type" value="Genomic_DNA"/>
</dbReference>
<feature type="compositionally biased region" description="Basic and acidic residues" evidence="2">
    <location>
        <begin position="1"/>
        <end position="10"/>
    </location>
</feature>
<comment type="caution">
    <text evidence="3">The sequence shown here is derived from an EMBL/GenBank/DDBJ whole genome shotgun (WGS) entry which is preliminary data.</text>
</comment>
<feature type="compositionally biased region" description="Polar residues" evidence="2">
    <location>
        <begin position="11"/>
        <end position="21"/>
    </location>
</feature>
<reference evidence="3 4" key="1">
    <citation type="submission" date="2023-11" db="EMBL/GenBank/DDBJ databases">
        <title>Draft genome sequence and annotation of the polyextremotolerant black yeast-like fungus Aureobasidium pullulans NRRL 62042.</title>
        <authorList>
            <person name="Dielentheis-Frenken M.R.E."/>
            <person name="Wibberg D."/>
            <person name="Blank L.M."/>
            <person name="Tiso T."/>
        </authorList>
    </citation>
    <scope>NUCLEOTIDE SEQUENCE [LARGE SCALE GENOMIC DNA]</scope>
    <source>
        <strain evidence="3 4">NRRL 62042</strain>
    </source>
</reference>
<feature type="region of interest" description="Disordered" evidence="2">
    <location>
        <begin position="1"/>
        <end position="28"/>
    </location>
</feature>